<evidence type="ECO:0000256" key="7">
    <source>
        <dbReference type="ARBA" id="ARBA00056079"/>
    </source>
</evidence>
<dbReference type="FunFam" id="3.20.20.140:FF:000022">
    <property type="entry name" value="Guanine deaminase"/>
    <property type="match status" value="1"/>
</dbReference>
<dbReference type="SUPFAM" id="SSF51556">
    <property type="entry name" value="Metallo-dependent hydrolases"/>
    <property type="match status" value="1"/>
</dbReference>
<keyword evidence="12" id="KW-1185">Reference proteome</keyword>
<reference evidence="11 12" key="1">
    <citation type="journal article" date="2010" name="Proc. Natl. Acad. Sci. U.S.A.">
        <title>Insights into evolution of multicellular fungi from the assembled chromosomes of the mushroom Coprinopsis cinerea (Coprinus cinereus).</title>
        <authorList>
            <person name="Stajich J.E."/>
            <person name="Wilke S.K."/>
            <person name="Ahren D."/>
            <person name="Au C.H."/>
            <person name="Birren B.W."/>
            <person name="Borodovsky M."/>
            <person name="Burns C."/>
            <person name="Canback B."/>
            <person name="Casselton L.A."/>
            <person name="Cheng C.K."/>
            <person name="Deng J."/>
            <person name="Dietrich F.S."/>
            <person name="Fargo D.C."/>
            <person name="Farman M.L."/>
            <person name="Gathman A.C."/>
            <person name="Goldberg J."/>
            <person name="Guigo R."/>
            <person name="Hoegger P.J."/>
            <person name="Hooker J.B."/>
            <person name="Huggins A."/>
            <person name="James T.Y."/>
            <person name="Kamada T."/>
            <person name="Kilaru S."/>
            <person name="Kodira C."/>
            <person name="Kues U."/>
            <person name="Kupfer D."/>
            <person name="Kwan H.S."/>
            <person name="Lomsadze A."/>
            <person name="Li W."/>
            <person name="Lilly W.W."/>
            <person name="Ma L.J."/>
            <person name="Mackey A.J."/>
            <person name="Manning G."/>
            <person name="Martin F."/>
            <person name="Muraguchi H."/>
            <person name="Natvig D.O."/>
            <person name="Palmerini H."/>
            <person name="Ramesh M.A."/>
            <person name="Rehmeyer C.J."/>
            <person name="Roe B.A."/>
            <person name="Shenoy N."/>
            <person name="Stanke M."/>
            <person name="Ter-Hovhannisyan V."/>
            <person name="Tunlid A."/>
            <person name="Velagapudi R."/>
            <person name="Vision T.J."/>
            <person name="Zeng Q."/>
            <person name="Zolan M.E."/>
            <person name="Pukkila P.J."/>
        </authorList>
    </citation>
    <scope>NUCLEOTIDE SEQUENCE [LARGE SCALE GENOMIC DNA]</scope>
    <source>
        <strain evidence="12">Okayama-7 / 130 / ATCC MYA-4618 / FGSC 9003</strain>
    </source>
</reference>
<name>A8NE81_COPC7</name>
<dbReference type="eggNOG" id="KOG3968">
    <property type="taxonomic scope" value="Eukaryota"/>
</dbReference>
<dbReference type="AlphaFoldDB" id="A8NE81"/>
<evidence type="ECO:0000256" key="1">
    <source>
        <dbReference type="ARBA" id="ARBA00004984"/>
    </source>
</evidence>
<dbReference type="RefSeq" id="XP_001832956.1">
    <property type="nucleotide sequence ID" value="XM_001832904.1"/>
</dbReference>
<dbReference type="Gene3D" id="2.30.40.10">
    <property type="entry name" value="Urease, subunit C, domain 1"/>
    <property type="match status" value="1"/>
</dbReference>
<dbReference type="GO" id="GO:0008892">
    <property type="term" value="F:guanine deaminase activity"/>
    <property type="evidence" value="ECO:0007669"/>
    <property type="project" value="UniProtKB-UniRule"/>
</dbReference>
<dbReference type="UniPathway" id="UPA00603">
    <property type="reaction ID" value="UER00660"/>
</dbReference>
<dbReference type="InterPro" id="IPR032466">
    <property type="entry name" value="Metal_Hydrolase"/>
</dbReference>
<dbReference type="STRING" id="240176.A8NE81"/>
<dbReference type="OrthoDB" id="194468at2759"/>
<dbReference type="GO" id="GO:0008270">
    <property type="term" value="F:zinc ion binding"/>
    <property type="evidence" value="ECO:0007669"/>
    <property type="project" value="UniProtKB-UniRule"/>
</dbReference>
<dbReference type="EC" id="3.5.4.3" evidence="8"/>
<dbReference type="GO" id="GO:0006147">
    <property type="term" value="P:guanine catabolic process"/>
    <property type="evidence" value="ECO:0007669"/>
    <property type="project" value="UniProtKB-UniRule"/>
</dbReference>
<proteinExistence type="inferred from homology"/>
<evidence type="ECO:0000259" key="10">
    <source>
        <dbReference type="Pfam" id="PF01979"/>
    </source>
</evidence>
<evidence type="ECO:0000256" key="6">
    <source>
        <dbReference type="ARBA" id="ARBA00051148"/>
    </source>
</evidence>
<dbReference type="InParanoid" id="A8NE81"/>
<dbReference type="VEuPathDB" id="FungiDB:CC1G_01018"/>
<accession>A8NE81</accession>
<evidence type="ECO:0000256" key="8">
    <source>
        <dbReference type="RuleBase" id="RU366009"/>
    </source>
</evidence>
<evidence type="ECO:0000256" key="3">
    <source>
        <dbReference type="ARBA" id="ARBA00022723"/>
    </source>
</evidence>
<feature type="compositionally biased region" description="Low complexity" evidence="9">
    <location>
        <begin position="370"/>
        <end position="390"/>
    </location>
</feature>
<keyword evidence="5 8" id="KW-0862">Zinc</keyword>
<evidence type="ECO:0000256" key="4">
    <source>
        <dbReference type="ARBA" id="ARBA00022801"/>
    </source>
</evidence>
<evidence type="ECO:0000256" key="5">
    <source>
        <dbReference type="ARBA" id="ARBA00022833"/>
    </source>
</evidence>
<dbReference type="EMBL" id="AACS02000002">
    <property type="protein sequence ID" value="EAU88645.1"/>
    <property type="molecule type" value="Genomic_DNA"/>
</dbReference>
<protein>
    <recommendedName>
        <fullName evidence="8">Guanine deaminase</fullName>
        <shortName evidence="8">Guanase</shortName>
        <ecNumber evidence="8">3.5.4.3</ecNumber>
    </recommendedName>
    <alternativeName>
        <fullName evidence="8">Guanine aminohydrolase</fullName>
    </alternativeName>
</protein>
<dbReference type="FunCoup" id="A8NE81">
    <property type="interactions" value="260"/>
</dbReference>
<feature type="region of interest" description="Disordered" evidence="9">
    <location>
        <begin position="368"/>
        <end position="392"/>
    </location>
</feature>
<dbReference type="GeneID" id="6009447"/>
<sequence>MSGTTTTFYGAVINPKSLTSYAALPRCLLAVGPTGNIDWIVKDVAPHELQDALAQKGHVDIASANLVELKEGEFLMPGFVDTHTHAPQVPNIGTGQEYELLDWLKNVTFPMESKFADIEFAKRIYTKVVRDFIDNGTTTCCYYATLHLESTKVLADIVHAAGQRGFIGKCNMNHDSPSYYIEPSPEASIEATKSLITYVRSLPPSSHPHASSGTAQPLVQPILTPRFAISCTAPLLSSLGTLASSDPSLLIQTHISENLGEIAYTKELFPQAKNYAGVYDMYGLLREGTILAHAVHLEEEEVELVKVRGAGVSHCPTSNFNIRSGVAPIGKYLDRGIKVGLGTDVSGGYSNSILTEIRHASMASKVLQFSSSPKPESSGSSSTTNGTTPKFENKQLPIPTLLYLATLGGASLCKLDSHIGSFEPGKAFDALLVSPSSRSIGLWGLNENVDSGAVEAEEDENVKARKRLEERLERFLFCGDDRNIERVYVQGVLVGGVGSGKRARSSELPN</sequence>
<gene>
    <name evidence="11" type="ORF">CC1G_01018</name>
</gene>
<comment type="similarity">
    <text evidence="2 8">Belongs to the metallo-dependent hydrolases superfamily. ATZ/TRZ family.</text>
</comment>
<feature type="domain" description="Amidohydrolase-related" evidence="10">
    <location>
        <begin position="74"/>
        <end position="494"/>
    </location>
</feature>
<dbReference type="Proteomes" id="UP000001861">
    <property type="component" value="Unassembled WGS sequence"/>
</dbReference>
<evidence type="ECO:0000256" key="9">
    <source>
        <dbReference type="SAM" id="MobiDB-lite"/>
    </source>
</evidence>
<dbReference type="Gene3D" id="3.20.20.140">
    <property type="entry name" value="Metal-dependent hydrolases"/>
    <property type="match status" value="1"/>
</dbReference>
<keyword evidence="4 8" id="KW-0378">Hydrolase</keyword>
<dbReference type="SUPFAM" id="SSF51338">
    <property type="entry name" value="Composite domain of metallo-dependent hydrolases"/>
    <property type="match status" value="1"/>
</dbReference>
<comment type="caution">
    <text evidence="11">The sequence shown here is derived from an EMBL/GenBank/DDBJ whole genome shotgun (WGS) entry which is preliminary data.</text>
</comment>
<comment type="cofactor">
    <cofactor evidence="8">
        <name>Zn(2+)</name>
        <dbReference type="ChEBI" id="CHEBI:29105"/>
    </cofactor>
    <text evidence="8">Binds 1 zinc ion per subunit.</text>
</comment>
<dbReference type="PANTHER" id="PTHR11271">
    <property type="entry name" value="GUANINE DEAMINASE"/>
    <property type="match status" value="1"/>
</dbReference>
<evidence type="ECO:0000313" key="12">
    <source>
        <dbReference type="Proteomes" id="UP000001861"/>
    </source>
</evidence>
<dbReference type="InterPro" id="IPR011059">
    <property type="entry name" value="Metal-dep_hydrolase_composite"/>
</dbReference>
<keyword evidence="3 8" id="KW-0479">Metal-binding</keyword>
<evidence type="ECO:0000256" key="2">
    <source>
        <dbReference type="ARBA" id="ARBA00006745"/>
    </source>
</evidence>
<comment type="pathway">
    <text evidence="1 8">Purine metabolism; guanine degradation; xanthine from guanine: step 1/1.</text>
</comment>
<dbReference type="InterPro" id="IPR014311">
    <property type="entry name" value="Guanine_deaminase"/>
</dbReference>
<dbReference type="InterPro" id="IPR051607">
    <property type="entry name" value="Metallo-dep_hydrolases"/>
</dbReference>
<dbReference type="GO" id="GO:0005829">
    <property type="term" value="C:cytosol"/>
    <property type="evidence" value="ECO:0007669"/>
    <property type="project" value="TreeGrafter"/>
</dbReference>
<dbReference type="KEGG" id="cci:CC1G_01018"/>
<dbReference type="PANTHER" id="PTHR11271:SF6">
    <property type="entry name" value="GUANINE DEAMINASE"/>
    <property type="match status" value="1"/>
</dbReference>
<comment type="catalytic activity">
    <reaction evidence="6 8">
        <text>guanine + H2O + H(+) = xanthine + NH4(+)</text>
        <dbReference type="Rhea" id="RHEA:14665"/>
        <dbReference type="ChEBI" id="CHEBI:15377"/>
        <dbReference type="ChEBI" id="CHEBI:15378"/>
        <dbReference type="ChEBI" id="CHEBI:16235"/>
        <dbReference type="ChEBI" id="CHEBI:17712"/>
        <dbReference type="ChEBI" id="CHEBI:28938"/>
        <dbReference type="EC" id="3.5.4.3"/>
    </reaction>
</comment>
<dbReference type="Pfam" id="PF01979">
    <property type="entry name" value="Amidohydro_1"/>
    <property type="match status" value="1"/>
</dbReference>
<dbReference type="InterPro" id="IPR006680">
    <property type="entry name" value="Amidohydro-rel"/>
</dbReference>
<organism evidence="11 12">
    <name type="scientific">Coprinopsis cinerea (strain Okayama-7 / 130 / ATCC MYA-4618 / FGSC 9003)</name>
    <name type="common">Inky cap fungus</name>
    <name type="synonym">Hormographiella aspergillata</name>
    <dbReference type="NCBI Taxonomy" id="240176"/>
    <lineage>
        <taxon>Eukaryota</taxon>
        <taxon>Fungi</taxon>
        <taxon>Dikarya</taxon>
        <taxon>Basidiomycota</taxon>
        <taxon>Agaricomycotina</taxon>
        <taxon>Agaricomycetes</taxon>
        <taxon>Agaricomycetidae</taxon>
        <taxon>Agaricales</taxon>
        <taxon>Agaricineae</taxon>
        <taxon>Psathyrellaceae</taxon>
        <taxon>Coprinopsis</taxon>
    </lineage>
</organism>
<dbReference type="OMA" id="HGVHLCD"/>
<evidence type="ECO:0000313" key="11">
    <source>
        <dbReference type="EMBL" id="EAU88645.1"/>
    </source>
</evidence>
<comment type="function">
    <text evidence="7 8">Catalyzes the hydrolytic deamination of guanine, producing xanthine and ammonia.</text>
</comment>
<dbReference type="NCBIfam" id="TIGR02967">
    <property type="entry name" value="guan_deamin"/>
    <property type="match status" value="1"/>
</dbReference>